<evidence type="ECO:0000313" key="13">
    <source>
        <dbReference type="EMBL" id="AXR82948.1"/>
    </source>
</evidence>
<keyword evidence="7" id="KW-0406">Ion transport</keyword>
<protein>
    <submittedName>
        <fullName evidence="12">ABC-type dipeptide/oligopeptide/nickel transportsystem, permease component</fullName>
    </submittedName>
    <submittedName>
        <fullName evidence="13">Dipeptide transport system permease protein DppB</fullName>
    </submittedName>
</protein>
<dbReference type="GO" id="GO:0015099">
    <property type="term" value="F:nickel cation transmembrane transporter activity"/>
    <property type="evidence" value="ECO:0007669"/>
    <property type="project" value="InterPro"/>
</dbReference>
<evidence type="ECO:0000256" key="7">
    <source>
        <dbReference type="ARBA" id="ARBA00023065"/>
    </source>
</evidence>
<dbReference type="CDD" id="cd06261">
    <property type="entry name" value="TM_PBP2"/>
    <property type="match status" value="1"/>
</dbReference>
<gene>
    <name evidence="12" type="ORF">AArc1_0742</name>
    <name evidence="13" type="ORF">AArcMg_2960</name>
</gene>
<reference evidence="13" key="3">
    <citation type="journal article" date="2019" name="Int. J. Syst. Evol. Microbiol.">
        <title>Natronolimnobius sulfurireducens sp. nov. and Halalkaliarchaeum desulfuricum gen. nov., sp. nov., the first sulfur-respiring alkaliphilic haloarchaea from hypersaline alkaline lakes.</title>
        <authorList>
            <person name="Sorokin D.Y."/>
            <person name="Yakimov M."/>
            <person name="Messina E."/>
            <person name="Merkel A.Y."/>
            <person name="Bale N.J."/>
            <person name="Sinninghe Damste J.S."/>
        </authorList>
    </citation>
    <scope>NUCLEOTIDE SEQUENCE</scope>
    <source>
        <strain evidence="13">AArc-Mg</strain>
        <strain evidence="12">AArc1</strain>
    </source>
</reference>
<dbReference type="PROSITE" id="PS50928">
    <property type="entry name" value="ABC_TM1"/>
    <property type="match status" value="1"/>
</dbReference>
<feature type="transmembrane region" description="Helical" evidence="10">
    <location>
        <begin position="158"/>
        <end position="181"/>
    </location>
</feature>
<dbReference type="InterPro" id="IPR050045">
    <property type="entry name" value="Opp2B"/>
</dbReference>
<evidence type="ECO:0000256" key="10">
    <source>
        <dbReference type="RuleBase" id="RU363032"/>
    </source>
</evidence>
<proteinExistence type="inferred from homology"/>
<feature type="transmembrane region" description="Helical" evidence="10">
    <location>
        <begin position="15"/>
        <end position="37"/>
    </location>
</feature>
<dbReference type="InterPro" id="IPR035906">
    <property type="entry name" value="MetI-like_sf"/>
</dbReference>
<keyword evidence="3" id="KW-1003">Cell membrane</keyword>
<dbReference type="InterPro" id="IPR045621">
    <property type="entry name" value="BPD_transp_1_N"/>
</dbReference>
<dbReference type="EMBL" id="CP024047">
    <property type="protein sequence ID" value="AXR77085.1"/>
    <property type="molecule type" value="Genomic_DNA"/>
</dbReference>
<feature type="transmembrane region" description="Helical" evidence="10">
    <location>
        <begin position="187"/>
        <end position="206"/>
    </location>
</feature>
<evidence type="ECO:0000256" key="3">
    <source>
        <dbReference type="ARBA" id="ARBA00022475"/>
    </source>
</evidence>
<keyword evidence="6 10" id="KW-1133">Transmembrane helix</keyword>
<accession>A0A346PC40</accession>
<dbReference type="PANTHER" id="PTHR43163">
    <property type="entry name" value="DIPEPTIDE TRANSPORT SYSTEM PERMEASE PROTEIN DPPB-RELATED"/>
    <property type="match status" value="1"/>
</dbReference>
<dbReference type="NCBIfam" id="NF045470">
    <property type="entry name" value="Opp2B"/>
    <property type="match status" value="1"/>
</dbReference>
<comment type="subcellular location">
    <subcellularLocation>
        <location evidence="1 10">Cell membrane</location>
        <topology evidence="1 10">Multi-pass membrane protein</topology>
    </subcellularLocation>
</comment>
<dbReference type="KEGG" id="nag:AArcMg_2960"/>
<evidence type="ECO:0000256" key="6">
    <source>
        <dbReference type="ARBA" id="ARBA00022989"/>
    </source>
</evidence>
<evidence type="ECO:0000256" key="2">
    <source>
        <dbReference type="ARBA" id="ARBA00022448"/>
    </source>
</evidence>
<name>A0A346PTV3_9EURY</name>
<dbReference type="PANTHER" id="PTHR43163:SF6">
    <property type="entry name" value="DIPEPTIDE TRANSPORT SYSTEM PERMEASE PROTEIN DPPB-RELATED"/>
    <property type="match status" value="1"/>
</dbReference>
<accession>A0A346PTV3</accession>
<evidence type="ECO:0000256" key="1">
    <source>
        <dbReference type="ARBA" id="ARBA00004651"/>
    </source>
</evidence>
<dbReference type="Proteomes" id="UP000258707">
    <property type="component" value="Chromosome"/>
</dbReference>
<evidence type="ECO:0000259" key="11">
    <source>
        <dbReference type="PROSITE" id="PS50928"/>
    </source>
</evidence>
<reference evidence="15" key="1">
    <citation type="submission" date="2017-10" db="EMBL/GenBank/DDBJ databases">
        <title>Phenotypic and genomic properties of facultatively anaerobic sulfur-reducing natronoarchaea from hypersaline soda lakes.</title>
        <authorList>
            <person name="Sorokin D.Y."/>
            <person name="Kublanov I.V."/>
            <person name="Roman P."/>
            <person name="Sinninghe Damste J.S."/>
            <person name="Golyshin P.N."/>
            <person name="Rojo D."/>
            <person name="Ciordia S."/>
            <person name="Mena Md.C."/>
            <person name="Ferrer M."/>
            <person name="Messina E."/>
            <person name="Smedile F."/>
            <person name="La Spada G."/>
            <person name="La Cono V."/>
            <person name="Yakimov M.M."/>
        </authorList>
    </citation>
    <scope>NUCLEOTIDE SEQUENCE [LARGE SCALE GENOMIC DNA]</scope>
    <source>
        <strain evidence="15">AArc1</strain>
    </source>
</reference>
<evidence type="ECO:0000256" key="5">
    <source>
        <dbReference type="ARBA" id="ARBA00022692"/>
    </source>
</evidence>
<feature type="transmembrane region" description="Helical" evidence="10">
    <location>
        <begin position="287"/>
        <end position="310"/>
    </location>
</feature>
<keyword evidence="5 10" id="KW-0812">Transmembrane</keyword>
<dbReference type="Gene3D" id="1.10.3720.10">
    <property type="entry name" value="MetI-like"/>
    <property type="match status" value="1"/>
</dbReference>
<evidence type="ECO:0000256" key="4">
    <source>
        <dbReference type="ARBA" id="ARBA00022596"/>
    </source>
</evidence>
<dbReference type="Proteomes" id="UP000258613">
    <property type="component" value="Chromosome"/>
</dbReference>
<dbReference type="KEGG" id="nan:AArc1_0742"/>
<keyword evidence="14" id="KW-1185">Reference proteome</keyword>
<feature type="domain" description="ABC transmembrane type-1" evidence="11">
    <location>
        <begin position="109"/>
        <end position="310"/>
    </location>
</feature>
<evidence type="ECO:0000313" key="14">
    <source>
        <dbReference type="Proteomes" id="UP000258613"/>
    </source>
</evidence>
<dbReference type="EMBL" id="CP027033">
    <property type="protein sequence ID" value="AXR82948.1"/>
    <property type="molecule type" value="Genomic_DNA"/>
</dbReference>
<dbReference type="SUPFAM" id="SSF161098">
    <property type="entry name" value="MetI-like"/>
    <property type="match status" value="1"/>
</dbReference>
<evidence type="ECO:0000313" key="12">
    <source>
        <dbReference type="EMBL" id="AXR77085.1"/>
    </source>
</evidence>
<dbReference type="Pfam" id="PF19300">
    <property type="entry name" value="BPD_transp_1_N"/>
    <property type="match status" value="1"/>
</dbReference>
<evidence type="ECO:0000256" key="9">
    <source>
        <dbReference type="ARBA" id="ARBA00024202"/>
    </source>
</evidence>
<evidence type="ECO:0000313" key="15">
    <source>
        <dbReference type="Proteomes" id="UP000258707"/>
    </source>
</evidence>
<keyword evidence="4" id="KW-0533">Nickel</keyword>
<sequence length="324" mass="34283">MAFPPAIPVAMRTYLAYRLGTSAIVMIGVSLVTYGMIFLTPGNPAEVILSERLDRPPSQAEIEAFEAEHGLTDPVPVQYGRWLTDVLRGDLGTSYYAETQVTSMIGTALPVTVELAVASMLIALAIAVPTGVLSAVYQGTSVDVVCQLGSLVGVSMPNFWLAYLLILAFPLTLGVLPVAGAGSPGQLVLPAVTLGTGMAAVLTRLIRASMLEVLAEAYVDTARSKGLRGRIVRYKHALRNALIPVVTIIGLQFGSLLNGAVVIEVVFQRPGLGLLLVDAVFDRDYPVIQGITLIAAGIFVVTNLFVDLAYRSLDPRVSMGGEAS</sequence>
<dbReference type="AlphaFoldDB" id="A0A346PTV3"/>
<comment type="similarity">
    <text evidence="9">Belongs to the binding-protein-dependent transport system permease family. OppBC subfamily.</text>
</comment>
<reference evidence="14" key="2">
    <citation type="submission" date="2018-02" db="EMBL/GenBank/DDBJ databases">
        <title>Phenotypic and genomic properties of facultatively anaerobic sulfur-reducing natronoarchaea from hypersaline soda lakes.</title>
        <authorList>
            <person name="Sorokin D.Y."/>
            <person name="Kublanov I.V."/>
            <person name="Roman P."/>
            <person name="Sinninghe Damste J.S."/>
            <person name="Golyshin P.N."/>
            <person name="Rojo D."/>
            <person name="Ciordia S."/>
            <person name="Mena M.D.C."/>
            <person name="Ferrer M."/>
            <person name="Messina E."/>
            <person name="Smedile F."/>
            <person name="La Spada G."/>
            <person name="La Cono V."/>
            <person name="Yakimov M.M."/>
        </authorList>
    </citation>
    <scope>NUCLEOTIDE SEQUENCE [LARGE SCALE GENOMIC DNA]</scope>
    <source>
        <strain evidence="14">AArc-Mg</strain>
    </source>
</reference>
<keyword evidence="8 10" id="KW-0472">Membrane</keyword>
<organism evidence="13 14">
    <name type="scientific">Natrarchaeobaculum sulfurireducens</name>
    <dbReference type="NCBI Taxonomy" id="2044521"/>
    <lineage>
        <taxon>Archaea</taxon>
        <taxon>Methanobacteriati</taxon>
        <taxon>Methanobacteriota</taxon>
        <taxon>Stenosarchaea group</taxon>
        <taxon>Halobacteria</taxon>
        <taxon>Halobacteriales</taxon>
        <taxon>Natrialbaceae</taxon>
        <taxon>Natrarchaeobaculum</taxon>
    </lineage>
</organism>
<evidence type="ECO:0000256" key="8">
    <source>
        <dbReference type="ARBA" id="ARBA00023136"/>
    </source>
</evidence>
<feature type="transmembrane region" description="Helical" evidence="10">
    <location>
        <begin position="241"/>
        <end position="267"/>
    </location>
</feature>
<dbReference type="GO" id="GO:0005886">
    <property type="term" value="C:plasma membrane"/>
    <property type="evidence" value="ECO:0007669"/>
    <property type="project" value="UniProtKB-SubCell"/>
</dbReference>
<dbReference type="InterPro" id="IPR000515">
    <property type="entry name" value="MetI-like"/>
</dbReference>
<feature type="transmembrane region" description="Helical" evidence="10">
    <location>
        <begin position="115"/>
        <end position="137"/>
    </location>
</feature>
<dbReference type="Pfam" id="PF00528">
    <property type="entry name" value="BPD_transp_1"/>
    <property type="match status" value="1"/>
</dbReference>
<keyword evidence="2 10" id="KW-0813">Transport</keyword>